<feature type="compositionally biased region" description="Acidic residues" evidence="3">
    <location>
        <begin position="92"/>
        <end position="107"/>
    </location>
</feature>
<dbReference type="Proteomes" id="UP001150062">
    <property type="component" value="Unassembled WGS sequence"/>
</dbReference>
<dbReference type="Pfam" id="PF07534">
    <property type="entry name" value="TLD"/>
    <property type="match status" value="1"/>
</dbReference>
<evidence type="ECO:0000259" key="4">
    <source>
        <dbReference type="PROSITE" id="PS51782"/>
    </source>
</evidence>
<feature type="coiled-coil region" evidence="2">
    <location>
        <begin position="244"/>
        <end position="271"/>
    </location>
</feature>
<dbReference type="PROSITE" id="PS51782">
    <property type="entry name" value="LYSM"/>
    <property type="match status" value="1"/>
</dbReference>
<dbReference type="SMART" id="SM00584">
    <property type="entry name" value="TLDc"/>
    <property type="match status" value="1"/>
</dbReference>
<dbReference type="InterPro" id="IPR006571">
    <property type="entry name" value="TLDc_dom"/>
</dbReference>
<organism evidence="6 7">
    <name type="scientific">Anaeramoeba flamelloides</name>
    <dbReference type="NCBI Taxonomy" id="1746091"/>
    <lineage>
        <taxon>Eukaryota</taxon>
        <taxon>Metamonada</taxon>
        <taxon>Anaeramoebidae</taxon>
        <taxon>Anaeramoeba</taxon>
    </lineage>
</organism>
<dbReference type="EMBL" id="JAOAOG010000202">
    <property type="protein sequence ID" value="KAJ6240651.1"/>
    <property type="molecule type" value="Genomic_DNA"/>
</dbReference>
<dbReference type="SUPFAM" id="SSF54106">
    <property type="entry name" value="LysM domain"/>
    <property type="match status" value="1"/>
</dbReference>
<feature type="region of interest" description="Disordered" evidence="3">
    <location>
        <begin position="90"/>
        <end position="109"/>
    </location>
</feature>
<comment type="caution">
    <text evidence="6">The sequence shown here is derived from an EMBL/GenBank/DDBJ whole genome shotgun (WGS) entry which is preliminary data.</text>
</comment>
<evidence type="ECO:0000313" key="7">
    <source>
        <dbReference type="Proteomes" id="UP001150062"/>
    </source>
</evidence>
<accession>A0ABQ8Y781</accession>
<comment type="similarity">
    <text evidence="1">Belongs to the OXR1 family.</text>
</comment>
<reference evidence="6" key="1">
    <citation type="submission" date="2022-08" db="EMBL/GenBank/DDBJ databases">
        <title>Novel sulfate-reducing endosymbionts in the free-living metamonad Anaeramoeba.</title>
        <authorList>
            <person name="Jerlstrom-Hultqvist J."/>
            <person name="Cepicka I."/>
            <person name="Gallot-Lavallee L."/>
            <person name="Salas-Leiva D."/>
            <person name="Curtis B.A."/>
            <person name="Zahonova K."/>
            <person name="Pipaliya S."/>
            <person name="Dacks J."/>
            <person name="Roger A.J."/>
        </authorList>
    </citation>
    <scope>NUCLEOTIDE SEQUENCE</scope>
    <source>
        <strain evidence="6">Schooner1</strain>
    </source>
</reference>
<keyword evidence="6" id="KW-0675">Receptor</keyword>
<evidence type="ECO:0000259" key="5">
    <source>
        <dbReference type="PROSITE" id="PS51886"/>
    </source>
</evidence>
<name>A0ABQ8Y781_9EUKA</name>
<keyword evidence="2" id="KW-0175">Coiled coil</keyword>
<protein>
    <submittedName>
        <fullName evidence="6">Nucleolar protein 7/estrogen receptor coactivator-related</fullName>
    </submittedName>
</protein>
<keyword evidence="7" id="KW-1185">Reference proteome</keyword>
<gene>
    <name evidence="6" type="ORF">M0813_03120</name>
</gene>
<evidence type="ECO:0000256" key="2">
    <source>
        <dbReference type="SAM" id="Coils"/>
    </source>
</evidence>
<evidence type="ECO:0000313" key="6">
    <source>
        <dbReference type="EMBL" id="KAJ6240651.1"/>
    </source>
</evidence>
<evidence type="ECO:0000256" key="1">
    <source>
        <dbReference type="ARBA" id="ARBA00009540"/>
    </source>
</evidence>
<dbReference type="Gene3D" id="3.10.350.10">
    <property type="entry name" value="LysM domain"/>
    <property type="match status" value="1"/>
</dbReference>
<feature type="domain" description="LysM" evidence="4">
    <location>
        <begin position="41"/>
        <end position="85"/>
    </location>
</feature>
<dbReference type="Pfam" id="PF01476">
    <property type="entry name" value="LysM"/>
    <property type="match status" value="1"/>
</dbReference>
<feature type="domain" description="TLDc" evidence="5">
    <location>
        <begin position="410"/>
        <end position="569"/>
    </location>
</feature>
<proteinExistence type="inferred from homology"/>
<dbReference type="PANTHER" id="PTHR23354">
    <property type="entry name" value="NUCLEOLAR PROTEIN 7/ESTROGEN RECEPTOR COACTIVATOR-RELATED"/>
    <property type="match status" value="1"/>
</dbReference>
<evidence type="ECO:0000256" key="3">
    <source>
        <dbReference type="SAM" id="MobiDB-lite"/>
    </source>
</evidence>
<sequence>MKSLSIAIPNQKKDFLDDDQGYANSGSIKESFSRSPDSELILYTVSEGEDCLSISKKFGTNQSSLKQINDMQETQELQKGDKIIVISSIYESESESENETETETETETEVKSNIKFEILKENENAQEIVNGSDQERSYFRFDQEKITNNSQEHFLLTSKVSLWTPQSCFSGELTLTNEILIFSPDLEQFQQSLQTIVQKQYTFLFPIKTILESNVYPHPPDLVEIGNDYLDIDENIKTNHKFLNKLIENIHENREEQINELLEKIKELEFQKYQEELLKNKRNQKTKKKKLSIKRKKKFKKYKNNLKKDQVMVIGKEEGNKNTIEEEQEVEINQELGFELENEKELEIKISDQKKGKKKKKYRGKIRISLPLKKIFKKKTKKNIEIEIDQLFSSSTEDYFLPQIVKGESRILNNEHIKAIFQHLPNSLSLSDWEMSFCTEEDGISLITLYQKLKFSNDSLMIIQTTDGDIFGVYNPVKIRPFNSFYGTSRAFLFTFYPEFQAFKWSGKNDFYILSTYKSISFGGGSNYGIYILNDLTYGSSKHCETFLNDELAQNTDFKIARIEVFTFTF</sequence>
<dbReference type="InterPro" id="IPR036779">
    <property type="entry name" value="LysM_dom_sf"/>
</dbReference>
<dbReference type="PROSITE" id="PS51886">
    <property type="entry name" value="TLDC"/>
    <property type="match status" value="1"/>
</dbReference>
<dbReference type="InterPro" id="IPR018392">
    <property type="entry name" value="LysM"/>
</dbReference>